<dbReference type="Proteomes" id="UP001324427">
    <property type="component" value="Unassembled WGS sequence"/>
</dbReference>
<organism evidence="5 6">
    <name type="scientific">Oleoguttula mirabilis</name>
    <dbReference type="NCBI Taxonomy" id="1507867"/>
    <lineage>
        <taxon>Eukaryota</taxon>
        <taxon>Fungi</taxon>
        <taxon>Dikarya</taxon>
        <taxon>Ascomycota</taxon>
        <taxon>Pezizomycotina</taxon>
        <taxon>Dothideomycetes</taxon>
        <taxon>Dothideomycetidae</taxon>
        <taxon>Mycosphaerellales</taxon>
        <taxon>Teratosphaeriaceae</taxon>
        <taxon>Oleoguttula</taxon>
    </lineage>
</organism>
<reference evidence="5 6" key="1">
    <citation type="submission" date="2021-11" db="EMBL/GenBank/DDBJ databases">
        <title>Black yeast isolated from Biological Soil Crust.</title>
        <authorList>
            <person name="Kurbessoian T."/>
        </authorList>
    </citation>
    <scope>NUCLEOTIDE SEQUENCE [LARGE SCALE GENOMIC DNA]</scope>
    <source>
        <strain evidence="5 6">CCFEE 5522</strain>
    </source>
</reference>
<dbReference type="EMBL" id="JAVFHQ010000005">
    <property type="protein sequence ID" value="KAK4549130.1"/>
    <property type="molecule type" value="Genomic_DNA"/>
</dbReference>
<protein>
    <recommendedName>
        <fullName evidence="4">RRM domain-containing protein</fullName>
    </recommendedName>
</protein>
<dbReference type="SUPFAM" id="SSF54928">
    <property type="entry name" value="RNA-binding domain, RBD"/>
    <property type="match status" value="2"/>
</dbReference>
<evidence type="ECO:0000256" key="2">
    <source>
        <dbReference type="PROSITE-ProRule" id="PRU00176"/>
    </source>
</evidence>
<dbReference type="PANTHER" id="PTHR23003:SF3">
    <property type="entry name" value="FI21236P1-RELATED"/>
    <property type="match status" value="1"/>
</dbReference>
<dbReference type="CDD" id="cd00590">
    <property type="entry name" value="RRM_SF"/>
    <property type="match status" value="2"/>
</dbReference>
<dbReference type="PANTHER" id="PTHR23003">
    <property type="entry name" value="RNA RECOGNITION MOTIF RRM DOMAIN CONTAINING PROTEIN"/>
    <property type="match status" value="1"/>
</dbReference>
<feature type="domain" description="RRM" evidence="4">
    <location>
        <begin position="16"/>
        <end position="94"/>
    </location>
</feature>
<comment type="caution">
    <text evidence="5">The sequence shown here is derived from an EMBL/GenBank/DDBJ whole genome shotgun (WGS) entry which is preliminary data.</text>
</comment>
<dbReference type="GO" id="GO:0003729">
    <property type="term" value="F:mRNA binding"/>
    <property type="evidence" value="ECO:0007669"/>
    <property type="project" value="TreeGrafter"/>
</dbReference>
<gene>
    <name evidence="5" type="ORF">LTR36_007587</name>
</gene>
<keyword evidence="6" id="KW-1185">Reference proteome</keyword>
<evidence type="ECO:0000313" key="6">
    <source>
        <dbReference type="Proteomes" id="UP001324427"/>
    </source>
</evidence>
<dbReference type="InterPro" id="IPR050374">
    <property type="entry name" value="RRT5_SRSF_SR"/>
</dbReference>
<accession>A0AAV9JU99</accession>
<dbReference type="InterPro" id="IPR000504">
    <property type="entry name" value="RRM_dom"/>
</dbReference>
<feature type="domain" description="RRM" evidence="4">
    <location>
        <begin position="249"/>
        <end position="327"/>
    </location>
</feature>
<dbReference type="GO" id="GO:0005737">
    <property type="term" value="C:cytoplasm"/>
    <property type="evidence" value="ECO:0007669"/>
    <property type="project" value="TreeGrafter"/>
</dbReference>
<keyword evidence="1 2" id="KW-0694">RNA-binding</keyword>
<dbReference type="Gene3D" id="3.30.70.330">
    <property type="match status" value="2"/>
</dbReference>
<dbReference type="GO" id="GO:0005634">
    <property type="term" value="C:nucleus"/>
    <property type="evidence" value="ECO:0007669"/>
    <property type="project" value="TreeGrafter"/>
</dbReference>
<feature type="region of interest" description="Disordered" evidence="3">
    <location>
        <begin position="326"/>
        <end position="353"/>
    </location>
</feature>
<feature type="compositionally biased region" description="Polar residues" evidence="3">
    <location>
        <begin position="338"/>
        <end position="353"/>
    </location>
</feature>
<evidence type="ECO:0000313" key="5">
    <source>
        <dbReference type="EMBL" id="KAK4549130.1"/>
    </source>
</evidence>
<dbReference type="Pfam" id="PF00076">
    <property type="entry name" value="RRM_1"/>
    <property type="match status" value="1"/>
</dbReference>
<proteinExistence type="predicted"/>
<dbReference type="GO" id="GO:1990904">
    <property type="term" value="C:ribonucleoprotein complex"/>
    <property type="evidence" value="ECO:0007669"/>
    <property type="project" value="TreeGrafter"/>
</dbReference>
<evidence type="ECO:0000256" key="3">
    <source>
        <dbReference type="SAM" id="MobiDB-lite"/>
    </source>
</evidence>
<evidence type="ECO:0000259" key="4">
    <source>
        <dbReference type="PROSITE" id="PS50102"/>
    </source>
</evidence>
<dbReference type="InterPro" id="IPR035979">
    <property type="entry name" value="RBD_domain_sf"/>
</dbReference>
<name>A0AAV9JU99_9PEZI</name>
<dbReference type="AlphaFoldDB" id="A0AAV9JU99"/>
<dbReference type="PROSITE" id="PS50102">
    <property type="entry name" value="RRM"/>
    <property type="match status" value="2"/>
</dbReference>
<sequence length="353" mass="38837">MSTVPSSSRTSNVGPYFFHIEGLPRKYTWQDLKDLIRSHASHGIWTDMAIYPNGQTGGKGYARVQRPDEAHNLYQYLTGTLVEKRKLRIHLWDTSRSEARFMVCNCDSTTVHSTQSYPAQGLEVSRMALAPGWLAVTPASPMSSTQSSYTVTPAAQYAQLSASPSAVASTQSPQAAMHAAMANLQLGPKDPRLQDPRYMALYQHQQYQQMLREQAAVSQQQAARLPVYALSSTGTPINTSHGTVRTEARGIFVSGLNYKARTKEVEAYFRRAGEVTKCELQKDPSSGKSKGNAMIQYASAAEAQRAIDIFHGTPYMTMRLNVRRDKEATAVSPPPAQASRSSEPIIVNGSQVC</sequence>
<evidence type="ECO:0000256" key="1">
    <source>
        <dbReference type="ARBA" id="ARBA00022884"/>
    </source>
</evidence>
<dbReference type="InterPro" id="IPR012677">
    <property type="entry name" value="Nucleotide-bd_a/b_plait_sf"/>
</dbReference>
<dbReference type="SMART" id="SM00360">
    <property type="entry name" value="RRM"/>
    <property type="match status" value="2"/>
</dbReference>